<keyword evidence="3" id="KW-1185">Reference proteome</keyword>
<feature type="chain" id="PRO_5042498197" evidence="1">
    <location>
        <begin position="19"/>
        <end position="190"/>
    </location>
</feature>
<keyword evidence="1" id="KW-0732">Signal</keyword>
<comment type="caution">
    <text evidence="2">The sequence shown here is derived from an EMBL/GenBank/DDBJ whole genome shotgun (WGS) entry which is preliminary data.</text>
</comment>
<evidence type="ECO:0000256" key="1">
    <source>
        <dbReference type="SAM" id="SignalP"/>
    </source>
</evidence>
<gene>
    <name evidence="2" type="ORF">LECACI_7A005087</name>
</gene>
<dbReference type="Proteomes" id="UP001296104">
    <property type="component" value="Unassembled WGS sequence"/>
</dbReference>
<evidence type="ECO:0000313" key="3">
    <source>
        <dbReference type="Proteomes" id="UP001296104"/>
    </source>
</evidence>
<feature type="signal peptide" evidence="1">
    <location>
        <begin position="1"/>
        <end position="18"/>
    </location>
</feature>
<name>A0AAI8YZZ5_9PEZI</name>
<accession>A0AAI8YZZ5</accession>
<organism evidence="2 3">
    <name type="scientific">Lecanosticta acicola</name>
    <dbReference type="NCBI Taxonomy" id="111012"/>
    <lineage>
        <taxon>Eukaryota</taxon>
        <taxon>Fungi</taxon>
        <taxon>Dikarya</taxon>
        <taxon>Ascomycota</taxon>
        <taxon>Pezizomycotina</taxon>
        <taxon>Dothideomycetes</taxon>
        <taxon>Dothideomycetidae</taxon>
        <taxon>Mycosphaerellales</taxon>
        <taxon>Mycosphaerellaceae</taxon>
        <taxon>Lecanosticta</taxon>
    </lineage>
</organism>
<protein>
    <submittedName>
        <fullName evidence="2">Uncharacterized protein</fullName>
    </submittedName>
</protein>
<reference evidence="2" key="1">
    <citation type="submission" date="2023-11" db="EMBL/GenBank/DDBJ databases">
        <authorList>
            <person name="Alioto T."/>
            <person name="Alioto T."/>
            <person name="Gomez Garrido J."/>
        </authorList>
    </citation>
    <scope>NUCLEOTIDE SEQUENCE</scope>
</reference>
<proteinExistence type="predicted"/>
<sequence length="190" mass="19084">MFASRLLGAFAAFSYAHAAASADGAQLFIHNMDPNAEWAASIQNACSGTTTYVVSCTGSPNGACYPATATITEAPNVYIVTTPAIYSETSATFTETCSLNTASSSADCTATIVAGQYGHDIATTISYNLTGTDYYQYDVAVTGGAKHTANGGSCLAASSGATSARLGSGTQSVVVIGTAMLAGLLAVLAL</sequence>
<dbReference type="AlphaFoldDB" id="A0AAI8YZZ5"/>
<dbReference type="EMBL" id="CAVMBE010000031">
    <property type="protein sequence ID" value="CAK4027633.1"/>
    <property type="molecule type" value="Genomic_DNA"/>
</dbReference>
<evidence type="ECO:0000313" key="2">
    <source>
        <dbReference type="EMBL" id="CAK4027633.1"/>
    </source>
</evidence>